<organism evidence="1 2">
    <name type="scientific">Romanomermis culicivorax</name>
    <name type="common">Nematode worm</name>
    <dbReference type="NCBI Taxonomy" id="13658"/>
    <lineage>
        <taxon>Eukaryota</taxon>
        <taxon>Metazoa</taxon>
        <taxon>Ecdysozoa</taxon>
        <taxon>Nematoda</taxon>
        <taxon>Enoplea</taxon>
        <taxon>Dorylaimia</taxon>
        <taxon>Mermithida</taxon>
        <taxon>Mermithoidea</taxon>
        <taxon>Mermithidae</taxon>
        <taxon>Romanomermis</taxon>
    </lineage>
</organism>
<proteinExistence type="predicted"/>
<reference evidence="2" key="1">
    <citation type="submission" date="2022-11" db="UniProtKB">
        <authorList>
            <consortium name="WormBaseParasite"/>
        </authorList>
    </citation>
    <scope>IDENTIFICATION</scope>
</reference>
<keyword evidence="1" id="KW-1185">Reference proteome</keyword>
<dbReference type="Proteomes" id="UP000887565">
    <property type="component" value="Unplaced"/>
</dbReference>
<dbReference type="WBParaSite" id="nRc.2.0.1.t42588-RA">
    <property type="protein sequence ID" value="nRc.2.0.1.t42588-RA"/>
    <property type="gene ID" value="nRc.2.0.1.g42588"/>
</dbReference>
<evidence type="ECO:0000313" key="2">
    <source>
        <dbReference type="WBParaSite" id="nRc.2.0.1.t42588-RA"/>
    </source>
</evidence>
<accession>A0A915KVT4</accession>
<evidence type="ECO:0000313" key="1">
    <source>
        <dbReference type="Proteomes" id="UP000887565"/>
    </source>
</evidence>
<sequence length="205" mass="23710">MVTPTSTLANGGTAAAPPRKPFNIIKKQGIRESIADLSYTFKTLEAFIRKTSNVDIKPLSEQRPNFQTWKNFLIKISQEANGFKNKIKKESDWRSAVYCWLKVDRDLEKKKPECLFRQCCKNNLRFAVLDYSRTRYYLIEDNSRPSWAAASANNCHRRDRSAAAADDDGDKLADSARNGRRTIGNFWTSYRRWIYKPPSYCCCRS</sequence>
<name>A0A915KVT4_ROMCU</name>
<dbReference type="AlphaFoldDB" id="A0A915KVT4"/>
<protein>
    <submittedName>
        <fullName evidence="2">Uncharacterized protein</fullName>
    </submittedName>
</protein>